<dbReference type="GeneID" id="82268995"/>
<dbReference type="STRING" id="436515.GCA_001752345_01419"/>
<dbReference type="SMART" id="SM00882">
    <property type="entry name" value="CoA_trans"/>
    <property type="match status" value="1"/>
</dbReference>
<dbReference type="PANTHER" id="PTHR13707">
    <property type="entry name" value="KETOACID-COENZYME A TRANSFERASE"/>
    <property type="match status" value="1"/>
</dbReference>
<dbReference type="InterPro" id="IPR004163">
    <property type="entry name" value="CoA_transf_BS"/>
</dbReference>
<dbReference type="InterPro" id="IPR004165">
    <property type="entry name" value="CoA_trans_fam_I"/>
</dbReference>
<dbReference type="Proteomes" id="UP001244295">
    <property type="component" value="Unassembled WGS sequence"/>
</dbReference>
<evidence type="ECO:0000313" key="3">
    <source>
        <dbReference type="EMBL" id="ATA54256.1"/>
    </source>
</evidence>
<protein>
    <submittedName>
        <fullName evidence="4">3-oxoacid CoA-transferase subunit A</fullName>
        <ecNumber evidence="4">2.8.3.5</ecNumber>
    </submittedName>
    <submittedName>
        <fullName evidence="3">CoA transferase subunit A</fullName>
    </submittedName>
</protein>
<comment type="similarity">
    <text evidence="1">Belongs to the 3-oxoacid CoA-transferase subunit A family.</text>
</comment>
<dbReference type="EMBL" id="JAUSRR010000004">
    <property type="protein sequence ID" value="MDP9923550.1"/>
    <property type="molecule type" value="Genomic_DNA"/>
</dbReference>
<accession>A0A1E7U076</accession>
<evidence type="ECO:0000313" key="5">
    <source>
        <dbReference type="Proteomes" id="UP000217154"/>
    </source>
</evidence>
<dbReference type="KEGG" id="vbo:CKY39_14265"/>
<evidence type="ECO:0000313" key="4">
    <source>
        <dbReference type="EMBL" id="MDP9923550.1"/>
    </source>
</evidence>
<dbReference type="SUPFAM" id="SSF100950">
    <property type="entry name" value="NagB/RpiA/CoA transferase-like"/>
    <property type="match status" value="1"/>
</dbReference>
<reference evidence="4" key="2">
    <citation type="submission" date="2023-07" db="EMBL/GenBank/DDBJ databases">
        <title>Sorghum-associated microbial communities from plants grown in Nebraska, USA.</title>
        <authorList>
            <person name="Schachtman D."/>
        </authorList>
    </citation>
    <scope>NUCLEOTIDE SEQUENCE</scope>
    <source>
        <strain evidence="4">DS2795</strain>
    </source>
</reference>
<dbReference type="PANTHER" id="PTHR13707:SF60">
    <property type="entry name" value="ACETATE COA-TRANSFERASE SUBUNIT ALPHA"/>
    <property type="match status" value="1"/>
</dbReference>
<proteinExistence type="inferred from homology"/>
<keyword evidence="2 3" id="KW-0808">Transferase</keyword>
<evidence type="ECO:0000256" key="1">
    <source>
        <dbReference type="ARBA" id="ARBA00005612"/>
    </source>
</evidence>
<dbReference type="Pfam" id="PF01144">
    <property type="entry name" value="CoA_trans"/>
    <property type="match status" value="1"/>
</dbReference>
<dbReference type="InterPro" id="IPR037171">
    <property type="entry name" value="NagB/RpiA_transferase-like"/>
</dbReference>
<name>A0A1E7U076_9BURK</name>
<dbReference type="OrthoDB" id="9777193at2"/>
<evidence type="ECO:0000256" key="2">
    <source>
        <dbReference type="ARBA" id="ARBA00022679"/>
    </source>
</evidence>
<dbReference type="InterPro" id="IPR012792">
    <property type="entry name" value="3-oxoacid_CoA-transf_A"/>
</dbReference>
<sequence length="267" mass="27905">MNKIYPSADAALKGVVADGQTLAVGGFGLCGIPEALIDALKDSGVQNLTVISNNAGVDGFGLGKLLETRQIKKMIASYVGENKEFERQYLAGELALEFTPQGTLAEKLRAGGAGIPAFFTKTGVGTQVAEGKELREFGGETYVMEHSLVPDVALVKADVADKAGNLRFRLTARNFNPAAAMAGKVCIVEVEKIVEVGELAPDDIHLPGIYVHRLVLNATPEKRIEKRTVSASVDAAAAKVEAQTAIAQAAAAGSESAVKAVNKKEGA</sequence>
<dbReference type="GO" id="GO:0008260">
    <property type="term" value="F:succinyl-CoA:3-oxo-acid CoA-transferase activity"/>
    <property type="evidence" value="ECO:0007669"/>
    <property type="project" value="UniProtKB-EC"/>
</dbReference>
<dbReference type="Proteomes" id="UP000217154">
    <property type="component" value="Chromosome"/>
</dbReference>
<dbReference type="EC" id="2.8.3.5" evidence="4"/>
<dbReference type="PROSITE" id="PS01273">
    <property type="entry name" value="COA_TRANSF_1"/>
    <property type="match status" value="1"/>
</dbReference>
<reference evidence="3 5" key="1">
    <citation type="submission" date="2017-09" db="EMBL/GenBank/DDBJ databases">
        <title>The diverse metabolic capabilities of V. boronicumulans make it an excellent choice for continued studies on novel biodegradation.</title>
        <authorList>
            <person name="Sun S."/>
        </authorList>
    </citation>
    <scope>NUCLEOTIDE SEQUENCE [LARGE SCALE GENOMIC DNA]</scope>
    <source>
        <strain evidence="3 5">J1</strain>
    </source>
</reference>
<gene>
    <name evidence="3" type="ORF">CKY39_14265</name>
    <name evidence="4" type="ORF">J2W25_002573</name>
</gene>
<dbReference type="RefSeq" id="WP_062476435.1">
    <property type="nucleotide sequence ID" value="NZ_BKDH01000001.1"/>
</dbReference>
<dbReference type="Gene3D" id="3.40.1080.10">
    <property type="entry name" value="Glutaconate Coenzyme A-transferase"/>
    <property type="match status" value="1"/>
</dbReference>
<dbReference type="NCBIfam" id="TIGR02429">
    <property type="entry name" value="pcaI_scoA_fam"/>
    <property type="match status" value="1"/>
</dbReference>
<dbReference type="AlphaFoldDB" id="A0A1E7U076"/>
<dbReference type="EMBL" id="CP023284">
    <property type="protein sequence ID" value="ATA54256.1"/>
    <property type="molecule type" value="Genomic_DNA"/>
</dbReference>
<organism evidence="3 5">
    <name type="scientific">Variovorax boronicumulans</name>
    <dbReference type="NCBI Taxonomy" id="436515"/>
    <lineage>
        <taxon>Bacteria</taxon>
        <taxon>Pseudomonadati</taxon>
        <taxon>Pseudomonadota</taxon>
        <taxon>Betaproteobacteria</taxon>
        <taxon>Burkholderiales</taxon>
        <taxon>Comamonadaceae</taxon>
        <taxon>Variovorax</taxon>
    </lineage>
</organism>